<proteinExistence type="predicted"/>
<organism evidence="1 2">
    <name type="scientific">Pseudomonas gorinensis</name>
    <dbReference type="NCBI Taxonomy" id="3240790"/>
    <lineage>
        <taxon>Bacteria</taxon>
        <taxon>Pseudomonadati</taxon>
        <taxon>Pseudomonadota</taxon>
        <taxon>Gammaproteobacteria</taxon>
        <taxon>Pseudomonadales</taxon>
        <taxon>Pseudomonadaceae</taxon>
        <taxon>Pseudomonas</taxon>
    </lineage>
</organism>
<sequence>MNDQHWGPTISGDIVVTGGSAGIGLLKGREWQTRLTKVD</sequence>
<keyword evidence="2" id="KW-1185">Reference proteome</keyword>
<protein>
    <submittedName>
        <fullName evidence="1">Uncharacterized protein</fullName>
    </submittedName>
</protein>
<evidence type="ECO:0000313" key="2">
    <source>
        <dbReference type="Proteomes" id="UP000018725"/>
    </source>
</evidence>
<evidence type="ECO:0000313" key="1">
    <source>
        <dbReference type="EMBL" id="AHC36702.1"/>
    </source>
</evidence>
<reference evidence="1 2" key="1">
    <citation type="journal article" date="2014" name="Genome Announc.">
        <title>Complete Genome Sequence of Pseudomonas sp. Strain TKP, Isolated from a gamma-Hexachlorocyclohexane-Degrading Mixed Culture.</title>
        <authorList>
            <person name="Ohtsubo Y."/>
            <person name="Kishida K."/>
            <person name="Sato T."/>
            <person name="Tabata M."/>
            <person name="Kawasumi T."/>
            <person name="Ogura Y."/>
            <person name="Hayashi T."/>
            <person name="Tsuda M."/>
            <person name="Nagata Y."/>
        </authorList>
    </citation>
    <scope>NUCLEOTIDE SEQUENCE [LARGE SCALE GENOMIC DNA]</scope>
    <source>
        <strain evidence="1 2">TKP</strain>
    </source>
</reference>
<dbReference type="Proteomes" id="UP000018725">
    <property type="component" value="Chromosome"/>
</dbReference>
<name>A0ACA7P9Y2_9PSED</name>
<accession>A0ACA7P9Y2</accession>
<dbReference type="EMBL" id="CP006852">
    <property type="protein sequence ID" value="AHC36702.1"/>
    <property type="molecule type" value="Genomic_DNA"/>
</dbReference>
<gene>
    <name evidence="1" type="ORF">U771_20985</name>
</gene>